<organism evidence="1 2">
    <name type="scientific">Strigomonas culicis</name>
    <dbReference type="NCBI Taxonomy" id="28005"/>
    <lineage>
        <taxon>Eukaryota</taxon>
        <taxon>Discoba</taxon>
        <taxon>Euglenozoa</taxon>
        <taxon>Kinetoplastea</taxon>
        <taxon>Metakinetoplastina</taxon>
        <taxon>Trypanosomatida</taxon>
        <taxon>Trypanosomatidae</taxon>
        <taxon>Strigomonadinae</taxon>
        <taxon>Strigomonas</taxon>
    </lineage>
</organism>
<comment type="caution">
    <text evidence="1">The sequence shown here is derived from an EMBL/GenBank/DDBJ whole genome shotgun (WGS) entry which is preliminary data.</text>
</comment>
<proteinExistence type="predicted"/>
<reference evidence="1 2" key="1">
    <citation type="journal article" date="2013" name="PLoS ONE">
        <title>Predicting the Proteins of Angomonas deanei, Strigomonas culicis and Their Respective Endosymbionts Reveals New Aspects of the Trypanosomatidae Family.</title>
        <authorList>
            <person name="Motta M.C."/>
            <person name="Martins A.C."/>
            <person name="de Souza S.S."/>
            <person name="Catta-Preta C.M."/>
            <person name="Silva R."/>
            <person name="Klein C.C."/>
            <person name="de Almeida L.G."/>
            <person name="de Lima Cunha O."/>
            <person name="Ciapina L.P."/>
            <person name="Brocchi M."/>
            <person name="Colabardini A.C."/>
            <person name="de Araujo Lima B."/>
            <person name="Machado C.R."/>
            <person name="de Almeida Soares C.M."/>
            <person name="Probst C.M."/>
            <person name="de Menezes C.B."/>
            <person name="Thompson C.E."/>
            <person name="Bartholomeu D.C."/>
            <person name="Gradia D.F."/>
            <person name="Pavoni D.P."/>
            <person name="Grisard E.C."/>
            <person name="Fantinatti-Garboggini F."/>
            <person name="Marchini F.K."/>
            <person name="Rodrigues-Luiz G.F."/>
            <person name="Wagner G."/>
            <person name="Goldman G.H."/>
            <person name="Fietto J.L."/>
            <person name="Elias M.C."/>
            <person name="Goldman M.H."/>
            <person name="Sagot M.F."/>
            <person name="Pereira M."/>
            <person name="Stoco P.H."/>
            <person name="de Mendonca-Neto R.P."/>
            <person name="Teixeira S.M."/>
            <person name="Maciel T.E."/>
            <person name="de Oliveira Mendes T.A."/>
            <person name="Urmenyi T.P."/>
            <person name="de Souza W."/>
            <person name="Schenkman S."/>
            <person name="de Vasconcelos A.T."/>
        </authorList>
    </citation>
    <scope>NUCLEOTIDE SEQUENCE [LARGE SCALE GENOMIC DNA]</scope>
</reference>
<evidence type="ECO:0000313" key="1">
    <source>
        <dbReference type="EMBL" id="EPY31113.1"/>
    </source>
</evidence>
<protein>
    <recommendedName>
        <fullName evidence="3">Glycosomal membrane protein</fullName>
    </recommendedName>
</protein>
<name>S9UQK3_9TRYP</name>
<dbReference type="EMBL" id="ATMH01003616">
    <property type="protein sequence ID" value="EPY31113.1"/>
    <property type="molecule type" value="Genomic_DNA"/>
</dbReference>
<dbReference type="AlphaFoldDB" id="S9UQK3"/>
<dbReference type="OrthoDB" id="270034at2759"/>
<sequence>MEQLQNFPALFAEYHKKGVGVDMVLKSFLGIFRLCKLYSRKEEDVNRFAHIADSIVECRMLCNYGRPTMTLVQGFRMYKEKGNMAASALWLFQTLSLFLRVPEQISGDLGYMQKVVFSNWSRQTFSFFYRFFKSLSLTCCLAADIERHRQLCAIRGASHCAKELALIRKELAHVRLMTLRTICDMYVYYKWIPRYTPIPTLEYICGMISGMIGVFMVWSDVVEKASGTGAKDCPPKAIQEKDVTTSAAAANGKKKLPAPIPCDPGIPHVCDISCELEGGEGGGE</sequence>
<dbReference type="Proteomes" id="UP000015354">
    <property type="component" value="Unassembled WGS sequence"/>
</dbReference>
<keyword evidence="2" id="KW-1185">Reference proteome</keyword>
<gene>
    <name evidence="1" type="ORF">STCU_03616</name>
</gene>
<evidence type="ECO:0000313" key="2">
    <source>
        <dbReference type="Proteomes" id="UP000015354"/>
    </source>
</evidence>
<evidence type="ECO:0008006" key="3">
    <source>
        <dbReference type="Google" id="ProtNLM"/>
    </source>
</evidence>
<accession>S9UQK3</accession>